<accession>A0A8H6MN72</accession>
<sequence length="391" mass="42717">MWQLELLSLIIPAFGALGQDFIDKGDLKLSRHAHDYSSDVATIGCALAVSGGEWTSGLGEEELNQLLKALQSRLPKRWGDWGLMDIFSSASVQSRLALKPSSPLMFHSQIVESVHKDQDPSRKLLELAEKIKKEGLGGYDACSQVPDQTETERAKYLGIIRQNTDLQLFHKDELKSESRLGRFLTRQLTVPERLLNSSGSPEFYATGTRSFQAEIGLNATAAQGLAGSADLVYALANDKQEAYACSLLETVEFAPDQAFVNDSIVASQRLSRSTSKETQHGPSLKVAVSGAALGIPVEAGPEAEVILGSGRITAHGPALNKTVFAYRVIRIKVKWDGEARYKHRSGGKYADDDDSDSDDEQGKWVLEPLEVESQQQDFPGSVQVEVQPSEV</sequence>
<protein>
    <submittedName>
        <fullName evidence="3">Uncharacterized protein</fullName>
    </submittedName>
</protein>
<comment type="caution">
    <text evidence="3">The sequence shown here is derived from an EMBL/GenBank/DDBJ whole genome shotgun (WGS) entry which is preliminary data.</text>
</comment>
<gene>
    <name evidence="3" type="ORF">CSOJ01_11923</name>
</gene>
<dbReference type="EMBL" id="WIGN01000291">
    <property type="protein sequence ID" value="KAF6801193.1"/>
    <property type="molecule type" value="Genomic_DNA"/>
</dbReference>
<dbReference type="Proteomes" id="UP000652219">
    <property type="component" value="Unassembled WGS sequence"/>
</dbReference>
<evidence type="ECO:0000313" key="4">
    <source>
        <dbReference type="Proteomes" id="UP000652219"/>
    </source>
</evidence>
<evidence type="ECO:0000256" key="2">
    <source>
        <dbReference type="SAM" id="SignalP"/>
    </source>
</evidence>
<keyword evidence="2" id="KW-0732">Signal</keyword>
<evidence type="ECO:0000256" key="1">
    <source>
        <dbReference type="SAM" id="MobiDB-lite"/>
    </source>
</evidence>
<reference evidence="3 4" key="1">
    <citation type="journal article" date="2020" name="Phytopathology">
        <title>Genome Sequence Resources of Colletotrichum truncatum, C. plurivorum, C. musicola, and C. sojae: Four Species Pathogenic to Soybean (Glycine max).</title>
        <authorList>
            <person name="Rogerio F."/>
            <person name="Boufleur T.R."/>
            <person name="Ciampi-Guillardi M."/>
            <person name="Sukno S.A."/>
            <person name="Thon M.R."/>
            <person name="Massola Junior N.S."/>
            <person name="Baroncelli R."/>
        </authorList>
    </citation>
    <scope>NUCLEOTIDE SEQUENCE [LARGE SCALE GENOMIC DNA]</scope>
    <source>
        <strain evidence="3 4">LFN0009</strain>
    </source>
</reference>
<feature type="region of interest" description="Disordered" evidence="1">
    <location>
        <begin position="342"/>
        <end position="363"/>
    </location>
</feature>
<dbReference type="AlphaFoldDB" id="A0A8H6MN72"/>
<keyword evidence="4" id="KW-1185">Reference proteome</keyword>
<feature type="chain" id="PRO_5034705204" evidence="2">
    <location>
        <begin position="19"/>
        <end position="391"/>
    </location>
</feature>
<proteinExistence type="predicted"/>
<organism evidence="3 4">
    <name type="scientific">Colletotrichum sojae</name>
    <dbReference type="NCBI Taxonomy" id="2175907"/>
    <lineage>
        <taxon>Eukaryota</taxon>
        <taxon>Fungi</taxon>
        <taxon>Dikarya</taxon>
        <taxon>Ascomycota</taxon>
        <taxon>Pezizomycotina</taxon>
        <taxon>Sordariomycetes</taxon>
        <taxon>Hypocreomycetidae</taxon>
        <taxon>Glomerellales</taxon>
        <taxon>Glomerellaceae</taxon>
        <taxon>Colletotrichum</taxon>
        <taxon>Colletotrichum orchidearum species complex</taxon>
    </lineage>
</organism>
<feature type="signal peptide" evidence="2">
    <location>
        <begin position="1"/>
        <end position="18"/>
    </location>
</feature>
<name>A0A8H6MN72_9PEZI</name>
<evidence type="ECO:0000313" key="3">
    <source>
        <dbReference type="EMBL" id="KAF6801193.1"/>
    </source>
</evidence>